<protein>
    <submittedName>
        <fullName evidence="1">Uncharacterized protein</fullName>
    </submittedName>
</protein>
<dbReference type="AlphaFoldDB" id="A0A2T6ZXR6"/>
<dbReference type="EMBL" id="NESQ01000068">
    <property type="protein sequence ID" value="PUU80289.1"/>
    <property type="molecule type" value="Genomic_DNA"/>
</dbReference>
<proteinExistence type="predicted"/>
<reference evidence="1 2" key="1">
    <citation type="submission" date="2017-04" db="EMBL/GenBank/DDBJ databases">
        <title>Draft genome sequence of Tuber borchii Vittad., a whitish edible truffle.</title>
        <authorList>
            <consortium name="DOE Joint Genome Institute"/>
            <person name="Murat C."/>
            <person name="Kuo A."/>
            <person name="Barry K.W."/>
            <person name="Clum A."/>
            <person name="Dockter R.B."/>
            <person name="Fauchery L."/>
            <person name="Iotti M."/>
            <person name="Kohler A."/>
            <person name="Labutti K."/>
            <person name="Lindquist E.A."/>
            <person name="Lipzen A."/>
            <person name="Ohm R.A."/>
            <person name="Wang M."/>
            <person name="Grigoriev I.V."/>
            <person name="Zambonelli A."/>
            <person name="Martin F.M."/>
        </authorList>
    </citation>
    <scope>NUCLEOTIDE SEQUENCE [LARGE SCALE GENOMIC DNA]</scope>
    <source>
        <strain evidence="1 2">Tbo3840</strain>
    </source>
</reference>
<sequence>MIINKHGKAPLPIADNPGRCDSPAAVVWDEECRECGYYTFAGARSGGGPFGFQLGRGKERDYKAQKPILLLPPQNSSQSAWALTNPPKQLYTLDPELRLDLTPRQQKMSAIPILPDEGGLTLSLTGRFGNSKNLSLAAPRALNKPQVLSPAALGCDEEL</sequence>
<gene>
    <name evidence="1" type="ORF">B9Z19DRAFT_1063544</name>
</gene>
<evidence type="ECO:0000313" key="2">
    <source>
        <dbReference type="Proteomes" id="UP000244722"/>
    </source>
</evidence>
<organism evidence="1 2">
    <name type="scientific">Tuber borchii</name>
    <name type="common">White truffle</name>
    <dbReference type="NCBI Taxonomy" id="42251"/>
    <lineage>
        <taxon>Eukaryota</taxon>
        <taxon>Fungi</taxon>
        <taxon>Dikarya</taxon>
        <taxon>Ascomycota</taxon>
        <taxon>Pezizomycotina</taxon>
        <taxon>Pezizomycetes</taxon>
        <taxon>Pezizales</taxon>
        <taxon>Tuberaceae</taxon>
        <taxon>Tuber</taxon>
    </lineage>
</organism>
<keyword evidence="2" id="KW-1185">Reference proteome</keyword>
<comment type="caution">
    <text evidence="1">The sequence shown here is derived from an EMBL/GenBank/DDBJ whole genome shotgun (WGS) entry which is preliminary data.</text>
</comment>
<dbReference type="Proteomes" id="UP000244722">
    <property type="component" value="Unassembled WGS sequence"/>
</dbReference>
<name>A0A2T6ZXR6_TUBBO</name>
<accession>A0A2T6ZXR6</accession>
<evidence type="ECO:0000313" key="1">
    <source>
        <dbReference type="EMBL" id="PUU80289.1"/>
    </source>
</evidence>